<evidence type="ECO:0000256" key="5">
    <source>
        <dbReference type="ARBA" id="ARBA00022777"/>
    </source>
</evidence>
<dbReference type="SUPFAM" id="SSF55874">
    <property type="entry name" value="ATPase domain of HSP90 chaperone/DNA topoisomerase II/histidine kinase"/>
    <property type="match status" value="1"/>
</dbReference>
<evidence type="ECO:0000259" key="7">
    <source>
        <dbReference type="Pfam" id="PF02518"/>
    </source>
</evidence>
<gene>
    <name evidence="8" type="ORF">VM95_16805</name>
</gene>
<reference evidence="8 9" key="1">
    <citation type="submission" date="2015-02" db="EMBL/GenBank/DDBJ databases">
        <authorList>
            <person name="Ju K.-S."/>
            <person name="Doroghazi J.R."/>
            <person name="Metcalf W."/>
        </authorList>
    </citation>
    <scope>NUCLEOTIDE SEQUENCE [LARGE SCALE GENOMIC DNA]</scope>
    <source>
        <strain evidence="8 9">ATCC 31215</strain>
    </source>
</reference>
<dbReference type="InterPro" id="IPR050428">
    <property type="entry name" value="TCS_sensor_his_kinase"/>
</dbReference>
<evidence type="ECO:0000256" key="3">
    <source>
        <dbReference type="ARBA" id="ARBA00022553"/>
    </source>
</evidence>
<dbReference type="Proteomes" id="UP000033699">
    <property type="component" value="Unassembled WGS sequence"/>
</dbReference>
<feature type="region of interest" description="Disordered" evidence="6">
    <location>
        <begin position="402"/>
        <end position="464"/>
    </location>
</feature>
<dbReference type="EC" id="2.7.13.3" evidence="2"/>
<proteinExistence type="predicted"/>
<keyword evidence="3" id="KW-0597">Phosphoprotein</keyword>
<dbReference type="OrthoDB" id="3357461at2"/>
<dbReference type="PANTHER" id="PTHR45436:SF5">
    <property type="entry name" value="SENSOR HISTIDINE KINASE TRCS"/>
    <property type="match status" value="1"/>
</dbReference>
<comment type="catalytic activity">
    <reaction evidence="1">
        <text>ATP + protein L-histidine = ADP + protein N-phospho-L-histidine.</text>
        <dbReference type="EC" id="2.7.13.3"/>
    </reaction>
</comment>
<dbReference type="InterPro" id="IPR036890">
    <property type="entry name" value="HATPase_C_sf"/>
</dbReference>
<feature type="domain" description="Histidine kinase/HSP90-like ATPase" evidence="7">
    <location>
        <begin position="174"/>
        <end position="281"/>
    </location>
</feature>
<organism evidence="8 9">
    <name type="scientific">Streptomyces rubellomurinus (strain ATCC 31215)</name>
    <dbReference type="NCBI Taxonomy" id="359131"/>
    <lineage>
        <taxon>Bacteria</taxon>
        <taxon>Bacillati</taxon>
        <taxon>Actinomycetota</taxon>
        <taxon>Actinomycetes</taxon>
        <taxon>Kitasatosporales</taxon>
        <taxon>Streptomycetaceae</taxon>
        <taxon>Streptomyces</taxon>
    </lineage>
</organism>
<dbReference type="InterPro" id="IPR003594">
    <property type="entry name" value="HATPase_dom"/>
</dbReference>
<dbReference type="GO" id="GO:0005886">
    <property type="term" value="C:plasma membrane"/>
    <property type="evidence" value="ECO:0007669"/>
    <property type="project" value="TreeGrafter"/>
</dbReference>
<keyword evidence="5 8" id="KW-0418">Kinase</keyword>
<dbReference type="PATRIC" id="fig|359131.3.peg.3928"/>
<dbReference type="Gene3D" id="3.30.565.10">
    <property type="entry name" value="Histidine kinase-like ATPase, C-terminal domain"/>
    <property type="match status" value="1"/>
</dbReference>
<dbReference type="RefSeq" id="WP_045697485.1">
    <property type="nucleotide sequence ID" value="NZ_JZKH01000031.1"/>
</dbReference>
<protein>
    <recommendedName>
        <fullName evidence="2">histidine kinase</fullName>
        <ecNumber evidence="2">2.7.13.3</ecNumber>
    </recommendedName>
</protein>
<evidence type="ECO:0000256" key="4">
    <source>
        <dbReference type="ARBA" id="ARBA00022679"/>
    </source>
</evidence>
<feature type="compositionally biased region" description="Polar residues" evidence="6">
    <location>
        <begin position="434"/>
        <end position="455"/>
    </location>
</feature>
<dbReference type="Pfam" id="PF02518">
    <property type="entry name" value="HATPase_c"/>
    <property type="match status" value="1"/>
</dbReference>
<comment type="caution">
    <text evidence="8">The sequence shown here is derived from an EMBL/GenBank/DDBJ whole genome shotgun (WGS) entry which is preliminary data.</text>
</comment>
<feature type="compositionally biased region" description="Low complexity" evidence="6">
    <location>
        <begin position="294"/>
        <end position="308"/>
    </location>
</feature>
<accession>A0A0F2TH98</accession>
<evidence type="ECO:0000256" key="6">
    <source>
        <dbReference type="SAM" id="MobiDB-lite"/>
    </source>
</evidence>
<dbReference type="GO" id="GO:0000160">
    <property type="term" value="P:phosphorelay signal transduction system"/>
    <property type="evidence" value="ECO:0007669"/>
    <property type="project" value="TreeGrafter"/>
</dbReference>
<dbReference type="PANTHER" id="PTHR45436">
    <property type="entry name" value="SENSOR HISTIDINE KINASE YKOH"/>
    <property type="match status" value="1"/>
</dbReference>
<evidence type="ECO:0000313" key="9">
    <source>
        <dbReference type="Proteomes" id="UP000033699"/>
    </source>
</evidence>
<dbReference type="GO" id="GO:0004673">
    <property type="term" value="F:protein histidine kinase activity"/>
    <property type="evidence" value="ECO:0007669"/>
    <property type="project" value="UniProtKB-EC"/>
</dbReference>
<evidence type="ECO:0000256" key="2">
    <source>
        <dbReference type="ARBA" id="ARBA00012438"/>
    </source>
</evidence>
<name>A0A0F2TH98_STRR3</name>
<sequence length="464" mass="48665">MTHSLQNPVLWALLVVLLGAIAVIVLQRRAAASTRQEFDGLRAHYAALESDFSQSVEAAHVRADEETKTVLKSAMRTLQGLAAEQQLVVSRLQSKYGDSVILEDLLEIDHTNSQFGRRAQSIAVLCDGWLGRQREVASIYDVVRSAQGRVRHFRRVEILSQVDFGITSRAVEPVALALAELLDNATSYSSPDTVVEINIRTVPKGICIVVDDAGIGMNDEERARAEKLLTSDRVSGVSALGNPPQFGFAVVGVLCERFGFEVSVDSSSPYGGVRAVLLLPHELLTGMPELKPAAPAPAAAATGPADPARNGFETSSAVPATGPDGLPKRRRKRPMAVVPSAPATGAPQGPGGRQDFAPQGYPTQGYAEQAHPEQGYPAQAYAAPAYPGQGYAAQGHAAQGYDTQGLGAPGSGAQTRSGARSGAETAAIMGAFQRGTQSGRATNPNAAETTSSTPAAGSEGHEVP</sequence>
<evidence type="ECO:0000256" key="1">
    <source>
        <dbReference type="ARBA" id="ARBA00000085"/>
    </source>
</evidence>
<keyword evidence="4" id="KW-0808">Transferase</keyword>
<feature type="region of interest" description="Disordered" evidence="6">
    <location>
        <begin position="294"/>
        <end position="367"/>
    </location>
</feature>
<keyword evidence="9" id="KW-1185">Reference proteome</keyword>
<dbReference type="AlphaFoldDB" id="A0A0F2TH98"/>
<evidence type="ECO:0000313" key="8">
    <source>
        <dbReference type="EMBL" id="KJS61087.1"/>
    </source>
</evidence>
<dbReference type="EMBL" id="JZKH01000031">
    <property type="protein sequence ID" value="KJS61087.1"/>
    <property type="molecule type" value="Genomic_DNA"/>
</dbReference>